<feature type="domain" description="Cytosolic endo-beta-N-acetylglucosaminidase TIM barrel" evidence="2">
    <location>
        <begin position="88"/>
        <end position="492"/>
    </location>
</feature>
<dbReference type="Gene3D" id="3.20.20.80">
    <property type="entry name" value="Glycosidases"/>
    <property type="match status" value="1"/>
</dbReference>
<dbReference type="OrthoDB" id="284473at2759"/>
<protein>
    <recommendedName>
        <fullName evidence="2">Cytosolic endo-beta-N-acetylglucosaminidase TIM barrel domain-containing protein</fullName>
    </recommendedName>
</protein>
<reference evidence="3 4" key="1">
    <citation type="submission" date="2019-05" db="EMBL/GenBank/DDBJ databases">
        <title>Emergence of the Ug99 lineage of the wheat stem rust pathogen through somatic hybridization.</title>
        <authorList>
            <person name="Li F."/>
            <person name="Upadhyaya N.M."/>
            <person name="Sperschneider J."/>
            <person name="Matny O."/>
            <person name="Nguyen-Phuc H."/>
            <person name="Mago R."/>
            <person name="Raley C."/>
            <person name="Miller M.E."/>
            <person name="Silverstein K.A.T."/>
            <person name="Henningsen E."/>
            <person name="Hirsch C.D."/>
            <person name="Visser B."/>
            <person name="Pretorius Z.A."/>
            <person name="Steffenson B.J."/>
            <person name="Schwessinger B."/>
            <person name="Dodds P.N."/>
            <person name="Figueroa M."/>
        </authorList>
    </citation>
    <scope>NUCLEOTIDE SEQUENCE [LARGE SCALE GENOMIC DNA]</scope>
    <source>
        <strain evidence="3">21-0</strain>
    </source>
</reference>
<feature type="compositionally biased region" description="Basic and acidic residues" evidence="1">
    <location>
        <begin position="51"/>
        <end position="62"/>
    </location>
</feature>
<sequence length="870" mass="98259">MPISSSIQTTINNSRKNDSYFDSLNELVRYFQSRPTPGLVPSPTHSSLPHQQEDQSRPETQKHPQLVVTPRLQAPRLPSQGGYYENPFKRTYSFEWLSSVDIFVYFSHHRVSIPPKQWITAAKTHHTRILGTLIFENDSFEDLRFLLSGPQLDGSSQTNPPTKYYTSLKNTPISTYFADRLIDLAIHHQFHGWLINIEIDVLKSLRNHALAGLFVNAIKIWVEYLRKQGQIRVGSDWEVSWYDSVSYHDGSLRWQSALRPQHNLTFFSAASSIFLDYHWSARHLRDTQLLVDQVFDLHRPPDSYPRETLETLDLSFQHSMDVKVATHQLRRSVLYGVDVFGRGCPYGGGFSSWKAALDILNASFSVALFAPGWTWESDVLQQDRTNSEESDPQWWDLWWRDERYFWIGLLEDPDPSSNNDQKGSNEKLVSLEPPNAYIDSLRIARETKQEEPKKGVGFSELPQHKPLLELFPVRHKRLSTSFYTNWSLGSGHGIWVSGEHHFDPLHGIGDWTDLAMSSPKHDLSIRGGSVWSVCDGTIFQTGVARCELVEDVGWSGSGCVEIKEQVNDQAPRGTAKYLWMNTTSVRCSSEMECRLVWKPIDAQGASAAPLGVVFQVNDPSTQKTNSRNDPTISGNFSDASARPPVVTLSLVPRSNSALEASDMETREFGNGWYESTCQLKNSSSSTSTIVERLGITTTPGSRFSHYVGEINLTPSSHSDRVIHQTQTQPPNSLEVIWQPDSTQQPITIDCPAANSRSRFINKPGKILWKFPTSSGSMETNDNHHEEILAWLIFIANDGSSDCNLEKHEQVNHRLIGVVKGFQEFDINGFNAPLIVNERPSDDKGVEIWNVIIKGLGMQGRVVCIGFCSLG</sequence>
<dbReference type="Gene3D" id="2.60.120.260">
    <property type="entry name" value="Galactose-binding domain-like"/>
    <property type="match status" value="1"/>
</dbReference>
<evidence type="ECO:0000313" key="4">
    <source>
        <dbReference type="Proteomes" id="UP000324748"/>
    </source>
</evidence>
<dbReference type="Pfam" id="PF03644">
    <property type="entry name" value="Glyco_hydro_85"/>
    <property type="match status" value="1"/>
</dbReference>
<proteinExistence type="predicted"/>
<feature type="region of interest" description="Disordered" evidence="1">
    <location>
        <begin position="35"/>
        <end position="72"/>
    </location>
</feature>
<evidence type="ECO:0000313" key="3">
    <source>
        <dbReference type="EMBL" id="KAA1080288.1"/>
    </source>
</evidence>
<feature type="region of interest" description="Disordered" evidence="1">
    <location>
        <begin position="619"/>
        <end position="638"/>
    </location>
</feature>
<organism evidence="3 4">
    <name type="scientific">Puccinia graminis f. sp. tritici</name>
    <dbReference type="NCBI Taxonomy" id="56615"/>
    <lineage>
        <taxon>Eukaryota</taxon>
        <taxon>Fungi</taxon>
        <taxon>Dikarya</taxon>
        <taxon>Basidiomycota</taxon>
        <taxon>Pucciniomycotina</taxon>
        <taxon>Pucciniomycetes</taxon>
        <taxon>Pucciniales</taxon>
        <taxon>Pucciniaceae</taxon>
        <taxon>Puccinia</taxon>
    </lineage>
</organism>
<dbReference type="Proteomes" id="UP000324748">
    <property type="component" value="Unassembled WGS sequence"/>
</dbReference>
<dbReference type="AlphaFoldDB" id="A0A5B0MW56"/>
<evidence type="ECO:0000256" key="1">
    <source>
        <dbReference type="SAM" id="MobiDB-lite"/>
    </source>
</evidence>
<comment type="caution">
    <text evidence="3">The sequence shown here is derived from an EMBL/GenBank/DDBJ whole genome shotgun (WGS) entry which is preliminary data.</text>
</comment>
<name>A0A5B0MW56_PUCGR</name>
<dbReference type="PANTHER" id="PTHR13246">
    <property type="entry name" value="ENDO BETA N-ACETYLGLUCOSAMINIDASE"/>
    <property type="match status" value="1"/>
</dbReference>
<dbReference type="InterPro" id="IPR005201">
    <property type="entry name" value="TIM_ENGase"/>
</dbReference>
<keyword evidence="4" id="KW-1185">Reference proteome</keyword>
<gene>
    <name evidence="3" type="ORF">PGT21_001270</name>
</gene>
<dbReference type="InterPro" id="IPR032979">
    <property type="entry name" value="ENGase"/>
</dbReference>
<accession>A0A5B0MW56</accession>
<evidence type="ECO:0000259" key="2">
    <source>
        <dbReference type="Pfam" id="PF03644"/>
    </source>
</evidence>
<dbReference type="PANTHER" id="PTHR13246:SF1">
    <property type="entry name" value="CYTOSOLIC ENDO-BETA-N-ACETYLGLUCOSAMINIDASE"/>
    <property type="match status" value="1"/>
</dbReference>
<dbReference type="GO" id="GO:0005829">
    <property type="term" value="C:cytosol"/>
    <property type="evidence" value="ECO:0007669"/>
    <property type="project" value="UniProtKB-SubCell"/>
</dbReference>
<dbReference type="EMBL" id="VSWC01000131">
    <property type="protein sequence ID" value="KAA1080288.1"/>
    <property type="molecule type" value="Genomic_DNA"/>
</dbReference>
<dbReference type="GO" id="GO:0033925">
    <property type="term" value="F:mannosyl-glycoprotein endo-beta-N-acetylglucosaminidase activity"/>
    <property type="evidence" value="ECO:0007669"/>
    <property type="project" value="UniProtKB-EC"/>
</dbReference>